<dbReference type="PANTHER" id="PTHR18919">
    <property type="entry name" value="ACETYL-COA C-ACYLTRANSFERASE"/>
    <property type="match status" value="1"/>
</dbReference>
<feature type="domain" description="Thiolase N-terminal" evidence="10">
    <location>
        <begin position="30"/>
        <end position="168"/>
    </location>
</feature>
<evidence type="ECO:0000256" key="2">
    <source>
        <dbReference type="ARBA" id="ARBA00005005"/>
    </source>
</evidence>
<dbReference type="AlphaFoldDB" id="A0A8R1HX42"/>
<dbReference type="Proteomes" id="UP000005237">
    <property type="component" value="Unassembled WGS sequence"/>
</dbReference>
<evidence type="ECO:0000256" key="1">
    <source>
        <dbReference type="ARBA" id="ARBA00004173"/>
    </source>
</evidence>
<evidence type="ECO:0000259" key="10">
    <source>
        <dbReference type="Pfam" id="PF00108"/>
    </source>
</evidence>
<dbReference type="InterPro" id="IPR016039">
    <property type="entry name" value="Thiolase-like"/>
</dbReference>
<evidence type="ECO:0000256" key="4">
    <source>
        <dbReference type="ARBA" id="ARBA00022679"/>
    </source>
</evidence>
<evidence type="ECO:0000256" key="7">
    <source>
        <dbReference type="ARBA" id="ARBA00023128"/>
    </source>
</evidence>
<dbReference type="PANTHER" id="PTHR18919:SF153">
    <property type="entry name" value="TRIFUNCTIONAL ENZYME SUBUNIT BETA, MITOCHONDRIAL"/>
    <property type="match status" value="1"/>
</dbReference>
<evidence type="ECO:0000256" key="9">
    <source>
        <dbReference type="ARBA" id="ARBA00024073"/>
    </source>
</evidence>
<keyword evidence="6" id="KW-0443">Lipid metabolism</keyword>
<dbReference type="CDD" id="cd00751">
    <property type="entry name" value="thiolase"/>
    <property type="match status" value="1"/>
</dbReference>
<accession>A0A8R1HX42</accession>
<dbReference type="EnsemblMetazoa" id="CJA09777b.1">
    <property type="protein sequence ID" value="CJA09777b.1"/>
    <property type="gene ID" value="WBGene00128980"/>
</dbReference>
<keyword evidence="4" id="KW-0808">Transferase</keyword>
<sequence length="664" mass="71070">MLRAVNSTLGPARAASTAASKATKRNVPNIVLVDAVRTPFAVSGTVFKDLMAVDLQKEAIKALVERTNLSYEHLDHILCGTVIQEPRTSNIAREASLLAGVPDKIPAHTVTLACISSNVAMTQGMGMIATGNANAVIAGGVELLSDLPIRYNKNARSALLGFAKAKDVPSKLKVGTDVPISTFKYNESQFALFISRNIYLIAAFFRFVSKEKMLRAVNSTLGPARAASTAASKATKRNVPNIVLVDAVRTPFAVSGTVFKDLMAVDLQKEAIRALIERTNLPYEHLDHILCGTVIQEPRTSNIAREASLLAGVPDKIPAHTVTLACISSNVAMTQGMGMIATGNANAIIAGGVELLSDIPIRYNKTARRALLGLSKAKDVPSKLKIGGDFLKNAFFPELPAVAEFSSGEVMGHSGDRLAAAFNVTRREQDEFAVRSHTFASEASKKGKLSDVIPVFLDGKKPVTIKEDNGIRVSSMEKLSSLKPAFIKPHGTITAANSSYMTDGASAALIMTEEFALANGYKPKAYLRDYMYVSQDPKDELLLSPAYVIPKLLDKAGLGLKDVDVFEIHEAFAGQVLANLSAMDSEYFCKEKMKRSGKFGRVPLDKLNLWGGSLSIGHPFGATGVRLAIHSAHRLKEEKGQYAVIAACAAGGHGVGMLVEAYGK</sequence>
<comment type="pathway">
    <text evidence="2">Lipid metabolism; fatty acid beta-oxidation.</text>
</comment>
<dbReference type="NCBIfam" id="TIGR01930">
    <property type="entry name" value="AcCoA-C-Actrans"/>
    <property type="match status" value="1"/>
</dbReference>
<feature type="domain" description="Thiolase C-terminal" evidence="11">
    <location>
        <begin position="521"/>
        <end position="660"/>
    </location>
</feature>
<name>A0A8R1HX42_CAEJA</name>
<evidence type="ECO:0000259" key="11">
    <source>
        <dbReference type="Pfam" id="PF02803"/>
    </source>
</evidence>
<dbReference type="Pfam" id="PF02803">
    <property type="entry name" value="Thiolase_C"/>
    <property type="match status" value="1"/>
</dbReference>
<evidence type="ECO:0000256" key="5">
    <source>
        <dbReference type="ARBA" id="ARBA00022832"/>
    </source>
</evidence>
<comment type="subcellular location">
    <subcellularLocation>
        <location evidence="1">Mitochondrion</location>
    </subcellularLocation>
</comment>
<comment type="similarity">
    <text evidence="3">Belongs to the thiolase-like superfamily. Thiolase family.</text>
</comment>
<dbReference type="EC" id="2.3.1.16" evidence="9"/>
<keyword evidence="5" id="KW-0276">Fatty acid metabolism</keyword>
<dbReference type="PROSITE" id="PS00737">
    <property type="entry name" value="THIOLASE_2"/>
    <property type="match status" value="1"/>
</dbReference>
<keyword evidence="8" id="KW-0012">Acyltransferase</keyword>
<dbReference type="GO" id="GO:0005739">
    <property type="term" value="C:mitochondrion"/>
    <property type="evidence" value="ECO:0007669"/>
    <property type="project" value="UniProtKB-SubCell"/>
</dbReference>
<organism evidence="12 13">
    <name type="scientific">Caenorhabditis japonica</name>
    <dbReference type="NCBI Taxonomy" id="281687"/>
    <lineage>
        <taxon>Eukaryota</taxon>
        <taxon>Metazoa</taxon>
        <taxon>Ecdysozoa</taxon>
        <taxon>Nematoda</taxon>
        <taxon>Chromadorea</taxon>
        <taxon>Rhabditida</taxon>
        <taxon>Rhabditina</taxon>
        <taxon>Rhabditomorpha</taxon>
        <taxon>Rhabditoidea</taxon>
        <taxon>Rhabditidae</taxon>
        <taxon>Peloderinae</taxon>
        <taxon>Caenorhabditis</taxon>
    </lineage>
</organism>
<dbReference type="GO" id="GO:0006635">
    <property type="term" value="P:fatty acid beta-oxidation"/>
    <property type="evidence" value="ECO:0007669"/>
    <property type="project" value="TreeGrafter"/>
</dbReference>
<dbReference type="InterPro" id="IPR002155">
    <property type="entry name" value="Thiolase"/>
</dbReference>
<evidence type="ECO:0000256" key="8">
    <source>
        <dbReference type="ARBA" id="ARBA00023315"/>
    </source>
</evidence>
<protein>
    <recommendedName>
        <fullName evidence="9">acetyl-CoA C-acyltransferase</fullName>
        <ecNumber evidence="9">2.3.1.16</ecNumber>
    </recommendedName>
</protein>
<dbReference type="PROSITE" id="PS00098">
    <property type="entry name" value="THIOLASE_1"/>
    <property type="match status" value="2"/>
</dbReference>
<dbReference type="GO" id="GO:0003988">
    <property type="term" value="F:acetyl-CoA C-acyltransferase activity"/>
    <property type="evidence" value="ECO:0007669"/>
    <property type="project" value="UniProtKB-EC"/>
</dbReference>
<dbReference type="InterPro" id="IPR020617">
    <property type="entry name" value="Thiolase_C"/>
</dbReference>
<feature type="domain" description="Thiolase N-terminal" evidence="10">
    <location>
        <begin position="242"/>
        <end position="514"/>
    </location>
</feature>
<dbReference type="PROSITE" id="PS00099">
    <property type="entry name" value="THIOLASE_3"/>
    <property type="match status" value="1"/>
</dbReference>
<dbReference type="FunFam" id="3.40.47.10:FF:000098">
    <property type="entry name" value="Uncharacterized protein B0303.3"/>
    <property type="match status" value="1"/>
</dbReference>
<dbReference type="SUPFAM" id="SSF53901">
    <property type="entry name" value="Thiolase-like"/>
    <property type="match status" value="2"/>
</dbReference>
<dbReference type="InterPro" id="IPR020610">
    <property type="entry name" value="Thiolase_AS"/>
</dbReference>
<dbReference type="InterPro" id="IPR020616">
    <property type="entry name" value="Thiolase_N"/>
</dbReference>
<keyword evidence="7" id="KW-0496">Mitochondrion</keyword>
<reference evidence="13" key="1">
    <citation type="submission" date="2010-08" db="EMBL/GenBank/DDBJ databases">
        <authorList>
            <consortium name="Caenorhabditis japonica Sequencing Consortium"/>
            <person name="Wilson R.K."/>
        </authorList>
    </citation>
    <scope>NUCLEOTIDE SEQUENCE [LARGE SCALE GENOMIC DNA]</scope>
    <source>
        <strain evidence="13">DF5081</strain>
    </source>
</reference>
<evidence type="ECO:0000256" key="3">
    <source>
        <dbReference type="ARBA" id="ARBA00010982"/>
    </source>
</evidence>
<reference evidence="12" key="2">
    <citation type="submission" date="2022-06" db="UniProtKB">
        <authorList>
            <consortium name="EnsemblMetazoa"/>
        </authorList>
    </citation>
    <scope>IDENTIFICATION</scope>
    <source>
        <strain evidence="12">DF5081</strain>
    </source>
</reference>
<dbReference type="InterPro" id="IPR020615">
    <property type="entry name" value="Thiolase_acyl_enz_int_AS"/>
</dbReference>
<dbReference type="Gene3D" id="3.40.47.10">
    <property type="match status" value="2"/>
</dbReference>
<keyword evidence="13" id="KW-1185">Reference proteome</keyword>
<evidence type="ECO:0000256" key="6">
    <source>
        <dbReference type="ARBA" id="ARBA00023098"/>
    </source>
</evidence>
<dbReference type="Pfam" id="PF00108">
    <property type="entry name" value="Thiolase_N"/>
    <property type="match status" value="2"/>
</dbReference>
<evidence type="ECO:0000313" key="12">
    <source>
        <dbReference type="EnsemblMetazoa" id="CJA09777b.1"/>
    </source>
</evidence>
<dbReference type="InterPro" id="IPR020613">
    <property type="entry name" value="Thiolase_CS"/>
</dbReference>
<proteinExistence type="inferred from homology"/>
<evidence type="ECO:0000313" key="13">
    <source>
        <dbReference type="Proteomes" id="UP000005237"/>
    </source>
</evidence>